<keyword evidence="11" id="KW-1185">Reference proteome</keyword>
<organism evidence="10 11">
    <name type="scientific">Diacronema lutheri</name>
    <name type="common">Unicellular marine alga</name>
    <name type="synonym">Monochrysis lutheri</name>
    <dbReference type="NCBI Taxonomy" id="2081491"/>
    <lineage>
        <taxon>Eukaryota</taxon>
        <taxon>Haptista</taxon>
        <taxon>Haptophyta</taxon>
        <taxon>Pavlovophyceae</taxon>
        <taxon>Pavlovales</taxon>
        <taxon>Pavlovaceae</taxon>
        <taxon>Diacronema</taxon>
    </lineage>
</organism>
<reference evidence="10" key="1">
    <citation type="submission" date="2021-05" db="EMBL/GenBank/DDBJ databases">
        <title>The genome of the haptophyte Pavlova lutheri (Diacronema luteri, Pavlovales) - a model for lipid biosynthesis in eukaryotic algae.</title>
        <authorList>
            <person name="Hulatt C.J."/>
            <person name="Posewitz M.C."/>
        </authorList>
    </citation>
    <scope>NUCLEOTIDE SEQUENCE</scope>
    <source>
        <strain evidence="10">NIVA-4/92</strain>
    </source>
</reference>
<proteinExistence type="inferred from homology"/>
<protein>
    <recommendedName>
        <fullName evidence="9">Hflx-type G domain-containing protein</fullName>
    </recommendedName>
</protein>
<name>A0A8J5XAW4_DIALT</name>
<accession>A0A8J5XAW4</accession>
<dbReference type="InterPro" id="IPR030394">
    <property type="entry name" value="G_HFLX_dom"/>
</dbReference>
<evidence type="ECO:0000256" key="6">
    <source>
        <dbReference type="ARBA" id="ARBA00023134"/>
    </source>
</evidence>
<evidence type="ECO:0000313" key="10">
    <source>
        <dbReference type="EMBL" id="KAG8460108.1"/>
    </source>
</evidence>
<dbReference type="InterPro" id="IPR027417">
    <property type="entry name" value="P-loop_NTPase"/>
</dbReference>
<dbReference type="GO" id="GO:0005525">
    <property type="term" value="F:GTP binding"/>
    <property type="evidence" value="ECO:0007669"/>
    <property type="project" value="UniProtKB-KW"/>
</dbReference>
<comment type="subcellular location">
    <subcellularLocation>
        <location evidence="1">Cytoplasm</location>
    </subcellularLocation>
</comment>
<keyword evidence="3" id="KW-0479">Metal-binding</keyword>
<keyword evidence="6" id="KW-0342">GTP-binding</keyword>
<dbReference type="Gene3D" id="3.40.50.300">
    <property type="entry name" value="P-loop containing nucleotide triphosphate hydrolases"/>
    <property type="match status" value="1"/>
</dbReference>
<evidence type="ECO:0000256" key="4">
    <source>
        <dbReference type="ARBA" id="ARBA00022741"/>
    </source>
</evidence>
<comment type="caution">
    <text evidence="10">The sequence shown here is derived from an EMBL/GenBank/DDBJ whole genome shotgun (WGS) entry which is preliminary data.</text>
</comment>
<dbReference type="GO" id="GO:0005737">
    <property type="term" value="C:cytoplasm"/>
    <property type="evidence" value="ECO:0007669"/>
    <property type="project" value="UniProtKB-SubCell"/>
</dbReference>
<keyword evidence="2" id="KW-0963">Cytoplasm</keyword>
<dbReference type="Gene3D" id="3.40.50.11060">
    <property type="entry name" value="GTPase HflX, N-terminal domain"/>
    <property type="match status" value="1"/>
</dbReference>
<dbReference type="InterPro" id="IPR032305">
    <property type="entry name" value="GTP-bd_M"/>
</dbReference>
<dbReference type="Proteomes" id="UP000751190">
    <property type="component" value="Unassembled WGS sequence"/>
</dbReference>
<dbReference type="PROSITE" id="PS51705">
    <property type="entry name" value="G_HFLX"/>
    <property type="match status" value="1"/>
</dbReference>
<dbReference type="InterPro" id="IPR042108">
    <property type="entry name" value="GTPase_HflX_N_sf"/>
</dbReference>
<keyword evidence="7" id="KW-0175">Coiled coil</keyword>
<dbReference type="GO" id="GO:0046872">
    <property type="term" value="F:metal ion binding"/>
    <property type="evidence" value="ECO:0007669"/>
    <property type="project" value="UniProtKB-KW"/>
</dbReference>
<gene>
    <name evidence="10" type="ORF">KFE25_014253</name>
</gene>
<dbReference type="AlphaFoldDB" id="A0A8J5XAW4"/>
<dbReference type="PRINTS" id="PR00326">
    <property type="entry name" value="GTP1OBG"/>
</dbReference>
<dbReference type="FunFam" id="3.40.50.11060:FF:000001">
    <property type="entry name" value="GTPase HflX"/>
    <property type="match status" value="1"/>
</dbReference>
<evidence type="ECO:0000259" key="9">
    <source>
        <dbReference type="PROSITE" id="PS51705"/>
    </source>
</evidence>
<keyword evidence="4" id="KW-0547">Nucleotide-binding</keyword>
<feature type="coiled-coil region" evidence="7">
    <location>
        <begin position="250"/>
        <end position="287"/>
    </location>
</feature>
<dbReference type="HAMAP" id="MF_00900">
    <property type="entry name" value="GTPase_HflX"/>
    <property type="match status" value="1"/>
</dbReference>
<keyword evidence="5" id="KW-0460">Magnesium</keyword>
<dbReference type="Pfam" id="PF13167">
    <property type="entry name" value="GTP-bdg_N"/>
    <property type="match status" value="1"/>
</dbReference>
<evidence type="ECO:0000256" key="1">
    <source>
        <dbReference type="ARBA" id="ARBA00004496"/>
    </source>
</evidence>
<dbReference type="Gene3D" id="6.10.250.2860">
    <property type="match status" value="1"/>
</dbReference>
<evidence type="ECO:0000256" key="2">
    <source>
        <dbReference type="ARBA" id="ARBA00022490"/>
    </source>
</evidence>
<evidence type="ECO:0000313" key="11">
    <source>
        <dbReference type="Proteomes" id="UP000751190"/>
    </source>
</evidence>
<feature type="signal peptide" evidence="8">
    <location>
        <begin position="1"/>
        <end position="20"/>
    </location>
</feature>
<evidence type="ECO:0000256" key="5">
    <source>
        <dbReference type="ARBA" id="ARBA00022842"/>
    </source>
</evidence>
<evidence type="ECO:0000256" key="3">
    <source>
        <dbReference type="ARBA" id="ARBA00022723"/>
    </source>
</evidence>
<dbReference type="PANTHER" id="PTHR10229">
    <property type="entry name" value="GTP-BINDING PROTEIN HFLX"/>
    <property type="match status" value="1"/>
</dbReference>
<evidence type="ECO:0000256" key="8">
    <source>
        <dbReference type="SAM" id="SignalP"/>
    </source>
</evidence>
<dbReference type="OMA" id="VEHRKRY"/>
<keyword evidence="8" id="KW-0732">Signal</keyword>
<sequence>MLTRSAVALALMLAAGWADGAGWSSARPARVRALSSSAVLGQRLPLPPARRPGASRARVCMALFGSESIELESGERAMVVGVQIKQQKYKTLEAAWSLDDSLDELERLCETAGLVVGARESQVMQHPSPSTFIGSGKLEEIVERAIAAGITVIVFDDELSAAQARNLQAAFMVGSTTEALVLDRTQLILQIFAQRARSRVAKLQVQVAQMKYMLPRLQTFLTAGAGMDAKGGSGGGGSGGGFATMRGSGETQLEEDKRLFRKQISNVEREMEEVAKQRERYRIQRAERDNLPILAIVGYTNAGKSTLLNRLCGSEQVYADDLLFATLDPTTRQLRLPQGREVLISDTVGFIQKLPTRLVASFRATLDELEDAAVVLHVVDCSSAHAQQQVWSVQQIISELGCAGTPQILVLNKADKAGIGAELTQTLATNVEATAALDASEMASLSGAELGELPAGSPLEQQWLTTHPDVRPLGAVLVSAKTGDGLDELLALADATLRSLAVPVEALIPYTAGDLLSEVHRDGTIAEEEFGEMGTYVKAHVPRSLFNRLAKYALPRPRRSGPARDAAVP</sequence>
<dbReference type="NCBIfam" id="TIGR03156">
    <property type="entry name" value="GTP_HflX"/>
    <property type="match status" value="1"/>
</dbReference>
<dbReference type="OrthoDB" id="10268034at2759"/>
<dbReference type="InterPro" id="IPR025121">
    <property type="entry name" value="GTPase_HflX_N"/>
</dbReference>
<feature type="domain" description="Hflx-type G" evidence="9">
    <location>
        <begin position="292"/>
        <end position="501"/>
    </location>
</feature>
<dbReference type="CDD" id="cd01878">
    <property type="entry name" value="HflX"/>
    <property type="match status" value="1"/>
</dbReference>
<feature type="chain" id="PRO_5035161168" description="Hflx-type G domain-containing protein" evidence="8">
    <location>
        <begin position="21"/>
        <end position="569"/>
    </location>
</feature>
<evidence type="ECO:0000256" key="7">
    <source>
        <dbReference type="SAM" id="Coils"/>
    </source>
</evidence>
<dbReference type="InterPro" id="IPR016496">
    <property type="entry name" value="GTPase_HflX"/>
</dbReference>
<dbReference type="EMBL" id="JAGTXO010000035">
    <property type="protein sequence ID" value="KAG8460108.1"/>
    <property type="molecule type" value="Genomic_DNA"/>
</dbReference>
<dbReference type="Pfam" id="PF16360">
    <property type="entry name" value="GTP-bdg_M"/>
    <property type="match status" value="1"/>
</dbReference>
<dbReference type="Pfam" id="PF01926">
    <property type="entry name" value="MMR_HSR1"/>
    <property type="match status" value="1"/>
</dbReference>
<dbReference type="GO" id="GO:0043022">
    <property type="term" value="F:ribosome binding"/>
    <property type="evidence" value="ECO:0007669"/>
    <property type="project" value="TreeGrafter"/>
</dbReference>
<dbReference type="InterPro" id="IPR006073">
    <property type="entry name" value="GTP-bd"/>
</dbReference>
<dbReference type="SUPFAM" id="SSF52540">
    <property type="entry name" value="P-loop containing nucleoside triphosphate hydrolases"/>
    <property type="match status" value="1"/>
</dbReference>
<dbReference type="PANTHER" id="PTHR10229:SF0">
    <property type="entry name" value="GTP-BINDING PROTEIN 6-RELATED"/>
    <property type="match status" value="1"/>
</dbReference>